<evidence type="ECO:0000256" key="1">
    <source>
        <dbReference type="SAM" id="Phobius"/>
    </source>
</evidence>
<dbReference type="AlphaFoldDB" id="A0AA39T8V1"/>
<keyword evidence="1" id="KW-0812">Transmembrane</keyword>
<evidence type="ECO:0000313" key="3">
    <source>
        <dbReference type="Proteomes" id="UP001175228"/>
    </source>
</evidence>
<keyword evidence="3" id="KW-1185">Reference proteome</keyword>
<keyword evidence="1" id="KW-1133">Transmembrane helix</keyword>
<comment type="caution">
    <text evidence="2">The sequence shown here is derived from an EMBL/GenBank/DDBJ whole genome shotgun (WGS) entry which is preliminary data.</text>
</comment>
<proteinExistence type="predicted"/>
<name>A0AA39T8V1_9AGAR</name>
<dbReference type="EMBL" id="JAUEPU010000288">
    <property type="protein sequence ID" value="KAK0472211.1"/>
    <property type="molecule type" value="Genomic_DNA"/>
</dbReference>
<dbReference type="Proteomes" id="UP001175228">
    <property type="component" value="Unassembled WGS sequence"/>
</dbReference>
<protein>
    <submittedName>
        <fullName evidence="2">Uncharacterized protein</fullName>
    </submittedName>
</protein>
<keyword evidence="1" id="KW-0472">Membrane</keyword>
<organism evidence="2 3">
    <name type="scientific">Armillaria luteobubalina</name>
    <dbReference type="NCBI Taxonomy" id="153913"/>
    <lineage>
        <taxon>Eukaryota</taxon>
        <taxon>Fungi</taxon>
        <taxon>Dikarya</taxon>
        <taxon>Basidiomycota</taxon>
        <taxon>Agaricomycotina</taxon>
        <taxon>Agaricomycetes</taxon>
        <taxon>Agaricomycetidae</taxon>
        <taxon>Agaricales</taxon>
        <taxon>Marasmiineae</taxon>
        <taxon>Physalacriaceae</taxon>
        <taxon>Armillaria</taxon>
    </lineage>
</organism>
<evidence type="ECO:0000313" key="2">
    <source>
        <dbReference type="EMBL" id="KAK0472211.1"/>
    </source>
</evidence>
<reference evidence="2" key="1">
    <citation type="submission" date="2023-06" db="EMBL/GenBank/DDBJ databases">
        <authorList>
            <consortium name="Lawrence Berkeley National Laboratory"/>
            <person name="Ahrendt S."/>
            <person name="Sahu N."/>
            <person name="Indic B."/>
            <person name="Wong-Bajracharya J."/>
            <person name="Merenyi Z."/>
            <person name="Ke H.-M."/>
            <person name="Monk M."/>
            <person name="Kocsube S."/>
            <person name="Drula E."/>
            <person name="Lipzen A."/>
            <person name="Balint B."/>
            <person name="Henrissat B."/>
            <person name="Andreopoulos B."/>
            <person name="Martin F.M."/>
            <person name="Harder C.B."/>
            <person name="Rigling D."/>
            <person name="Ford K.L."/>
            <person name="Foster G.D."/>
            <person name="Pangilinan J."/>
            <person name="Papanicolaou A."/>
            <person name="Barry K."/>
            <person name="LaButti K."/>
            <person name="Viragh M."/>
            <person name="Koriabine M."/>
            <person name="Yan M."/>
            <person name="Riley R."/>
            <person name="Champramary S."/>
            <person name="Plett K.L."/>
            <person name="Tsai I.J."/>
            <person name="Slot J."/>
            <person name="Sipos G."/>
            <person name="Plett J."/>
            <person name="Nagy L.G."/>
            <person name="Grigoriev I.V."/>
        </authorList>
    </citation>
    <scope>NUCLEOTIDE SEQUENCE</scope>
    <source>
        <strain evidence="2">HWK02</strain>
    </source>
</reference>
<sequence length="214" mass="23803">MVVMQCYHEIKHGHTEWWLKYGCNGKGMISYEWGAIAEGITLSTVVEVDSASAPSTHRDQHCEGRESGIMAEGTYIVIAYVSRGRHCLSSYRIPNQNWGERDRTRKGSCFLILVTVIIGVNISVANVGDASISTRKSIMGHGMGLVQHNALLANSEPLSVWDGPEKALIHIDFNENYLDPRGVDAVCSLTCIEQRFEMQNPGYTELMVNIEGER</sequence>
<feature type="transmembrane region" description="Helical" evidence="1">
    <location>
        <begin position="109"/>
        <end position="128"/>
    </location>
</feature>
<gene>
    <name evidence="2" type="ORF">EDD18DRAFT_1118722</name>
</gene>
<accession>A0AA39T8V1</accession>